<sequence>MLEAHRRVLGEEHPDTLVSRNHLASVLEARAAEDDHDSE</sequence>
<comment type="caution">
    <text evidence="1">The sequence shown here is derived from an EMBL/GenBank/DDBJ whole genome shotgun (WGS) entry which is preliminary data.</text>
</comment>
<evidence type="ECO:0000313" key="1">
    <source>
        <dbReference type="EMBL" id="MBP2707183.1"/>
    </source>
</evidence>
<gene>
    <name evidence="1" type="ORF">JOL79_25695</name>
</gene>
<keyword evidence="2" id="KW-1185">Reference proteome</keyword>
<organism evidence="1 2">
    <name type="scientific">Microbispora oryzae</name>
    <dbReference type="NCBI Taxonomy" id="2806554"/>
    <lineage>
        <taxon>Bacteria</taxon>
        <taxon>Bacillati</taxon>
        <taxon>Actinomycetota</taxon>
        <taxon>Actinomycetes</taxon>
        <taxon>Streptosporangiales</taxon>
        <taxon>Streptosporangiaceae</taxon>
        <taxon>Microbispora</taxon>
    </lineage>
</organism>
<dbReference type="AlphaFoldDB" id="A0A940WLK4"/>
<dbReference type="EMBL" id="JAFCNB010000017">
    <property type="protein sequence ID" value="MBP2707183.1"/>
    <property type="molecule type" value="Genomic_DNA"/>
</dbReference>
<reference evidence="1" key="1">
    <citation type="submission" date="2021-02" db="EMBL/GenBank/DDBJ databases">
        <title>Draft genome sequence of Microbispora sp. RL4-1S isolated from rice leaves in Thailand.</title>
        <authorList>
            <person name="Muangham S."/>
            <person name="Duangmal K."/>
        </authorList>
    </citation>
    <scope>NUCLEOTIDE SEQUENCE</scope>
    <source>
        <strain evidence="1">RL4-1S</strain>
    </source>
</reference>
<dbReference type="InterPro" id="IPR011990">
    <property type="entry name" value="TPR-like_helical_dom_sf"/>
</dbReference>
<proteinExistence type="predicted"/>
<dbReference type="Gene3D" id="1.25.40.10">
    <property type="entry name" value="Tetratricopeptide repeat domain"/>
    <property type="match status" value="1"/>
</dbReference>
<evidence type="ECO:0000313" key="2">
    <source>
        <dbReference type="Proteomes" id="UP000674234"/>
    </source>
</evidence>
<protein>
    <recommendedName>
        <fullName evidence="3">Tetratricopeptide repeat protein</fullName>
    </recommendedName>
</protein>
<dbReference type="Proteomes" id="UP000674234">
    <property type="component" value="Unassembled WGS sequence"/>
</dbReference>
<accession>A0A940WLK4</accession>
<evidence type="ECO:0008006" key="3">
    <source>
        <dbReference type="Google" id="ProtNLM"/>
    </source>
</evidence>
<name>A0A940WLK4_9ACTN</name>